<evidence type="ECO:0000313" key="2">
    <source>
        <dbReference type="EMBL" id="NMH92247.1"/>
    </source>
</evidence>
<comment type="caution">
    <text evidence="2">The sequence shown here is derived from an EMBL/GenBank/DDBJ whole genome shotgun (WGS) entry which is preliminary data.</text>
</comment>
<dbReference type="Proteomes" id="UP000586918">
    <property type="component" value="Unassembled WGS sequence"/>
</dbReference>
<name>A0A848DHU4_9PSEU</name>
<dbReference type="InterPro" id="IPR029058">
    <property type="entry name" value="AB_hydrolase_fold"/>
</dbReference>
<dbReference type="InterPro" id="IPR050266">
    <property type="entry name" value="AB_hydrolase_sf"/>
</dbReference>
<evidence type="ECO:0000259" key="1">
    <source>
        <dbReference type="Pfam" id="PF00561"/>
    </source>
</evidence>
<dbReference type="Pfam" id="PF00561">
    <property type="entry name" value="Abhydrolase_1"/>
    <property type="match status" value="1"/>
</dbReference>
<dbReference type="GO" id="GO:0016020">
    <property type="term" value="C:membrane"/>
    <property type="evidence" value="ECO:0007669"/>
    <property type="project" value="TreeGrafter"/>
</dbReference>
<dbReference type="PANTHER" id="PTHR43798">
    <property type="entry name" value="MONOACYLGLYCEROL LIPASE"/>
    <property type="match status" value="1"/>
</dbReference>
<evidence type="ECO:0000313" key="3">
    <source>
        <dbReference type="Proteomes" id="UP000586918"/>
    </source>
</evidence>
<dbReference type="Gene3D" id="3.40.50.1820">
    <property type="entry name" value="alpha/beta hydrolase"/>
    <property type="match status" value="1"/>
</dbReference>
<organism evidence="2 3">
    <name type="scientific">Pseudonocardia bannensis</name>
    <dbReference type="NCBI Taxonomy" id="630973"/>
    <lineage>
        <taxon>Bacteria</taxon>
        <taxon>Bacillati</taxon>
        <taxon>Actinomycetota</taxon>
        <taxon>Actinomycetes</taxon>
        <taxon>Pseudonocardiales</taxon>
        <taxon>Pseudonocardiaceae</taxon>
        <taxon>Pseudonocardia</taxon>
    </lineage>
</organism>
<protein>
    <submittedName>
        <fullName evidence="2">Alpha/beta fold hydrolase</fullName>
    </submittedName>
</protein>
<feature type="domain" description="AB hydrolase-1" evidence="1">
    <location>
        <begin position="57"/>
        <end position="300"/>
    </location>
</feature>
<dbReference type="GO" id="GO:0016787">
    <property type="term" value="F:hydrolase activity"/>
    <property type="evidence" value="ECO:0007669"/>
    <property type="project" value="UniProtKB-KW"/>
</dbReference>
<accession>A0A848DHU4</accession>
<dbReference type="SUPFAM" id="SSF53474">
    <property type="entry name" value="alpha/beta-Hydrolases"/>
    <property type="match status" value="1"/>
</dbReference>
<keyword evidence="2" id="KW-0378">Hydrolase</keyword>
<dbReference type="PRINTS" id="PR00111">
    <property type="entry name" value="ABHYDROLASE"/>
</dbReference>
<sequence>MAAVLVDDREGRVPVLPGPRRVGFGPRRRPVPVARREIRLHGQRVTYLESGAPGAGPVVVLLHGLAGSSATWSTVMPLLGRHAHVIAPDLLGHGESAKPPSGDYSLGAYATGLRDLLLALELDRASIVGHSLGGGVAMQFAYQFPELTERLALVASGGLGREVTPALRAASLPGTAAVLRMLTALTPGWVGRFAYRAARAVPVIPTADLDELARALASLADSGARGAFVQTTRTALTLAGQRLGGTDRLYLLAGTPVLLVGGGNDSCIPVEHTVAAHERLPGSRLEVFDGAGHFPHMEHPQRFARVLRDFLRTTEAAPPDPEALRLRLRTGDGGDARGAATS</sequence>
<dbReference type="EMBL" id="JAAXKZ010000035">
    <property type="protein sequence ID" value="NMH92247.1"/>
    <property type="molecule type" value="Genomic_DNA"/>
</dbReference>
<proteinExistence type="predicted"/>
<dbReference type="PANTHER" id="PTHR43798:SF33">
    <property type="entry name" value="HYDROLASE, PUTATIVE (AFU_ORTHOLOGUE AFUA_2G14860)-RELATED"/>
    <property type="match status" value="1"/>
</dbReference>
<gene>
    <name evidence="2" type="ORF">HF519_11830</name>
</gene>
<reference evidence="2 3" key="1">
    <citation type="submission" date="2020-04" db="EMBL/GenBank/DDBJ databases">
        <authorList>
            <person name="Klaysubun C."/>
            <person name="Duangmal K."/>
            <person name="Lipun K."/>
        </authorList>
    </citation>
    <scope>NUCLEOTIDE SEQUENCE [LARGE SCALE GENOMIC DNA]</scope>
    <source>
        <strain evidence="2 3">DSM 45300</strain>
    </source>
</reference>
<keyword evidence="3" id="KW-1185">Reference proteome</keyword>
<dbReference type="AlphaFoldDB" id="A0A848DHU4"/>
<dbReference type="RefSeq" id="WP_169412965.1">
    <property type="nucleotide sequence ID" value="NZ_JAAXKZ010000035.1"/>
</dbReference>
<dbReference type="InterPro" id="IPR000073">
    <property type="entry name" value="AB_hydrolase_1"/>
</dbReference>